<organism evidence="6 7">
    <name type="scientific">Linnemannia schmuckeri</name>
    <dbReference type="NCBI Taxonomy" id="64567"/>
    <lineage>
        <taxon>Eukaryota</taxon>
        <taxon>Fungi</taxon>
        <taxon>Fungi incertae sedis</taxon>
        <taxon>Mucoromycota</taxon>
        <taxon>Mortierellomycotina</taxon>
        <taxon>Mortierellomycetes</taxon>
        <taxon>Mortierellales</taxon>
        <taxon>Mortierellaceae</taxon>
        <taxon>Linnemannia</taxon>
    </lineage>
</organism>
<accession>A0A9P5VA72</accession>
<evidence type="ECO:0000256" key="2">
    <source>
        <dbReference type="ARBA" id="ARBA00022525"/>
    </source>
</evidence>
<evidence type="ECO:0000313" key="7">
    <source>
        <dbReference type="Proteomes" id="UP000748756"/>
    </source>
</evidence>
<keyword evidence="3 4" id="KW-0732">Signal</keyword>
<protein>
    <recommendedName>
        <fullName evidence="5">Carbohydrate-binding module family 96 domain-containing protein</fullName>
    </recommendedName>
</protein>
<dbReference type="EMBL" id="JAAAUQ010000546">
    <property type="protein sequence ID" value="KAF9149305.1"/>
    <property type="molecule type" value="Genomic_DNA"/>
</dbReference>
<dbReference type="InterPro" id="IPR055372">
    <property type="entry name" value="CBM96"/>
</dbReference>
<name>A0A9P5VA72_9FUNG</name>
<sequence length="194" mass="20626">MYLFGRPQLVSVLAILGSIITVSQANEISRPAKKDSTIFRSTVNCPSCPESNCYKCTLGHENTLQANTGGLAYLRALVGFQLPIPSSSVMNCAVQFPAFTQPLQFPVNLTIALAASSNWDESTVNGENAPDSGDPFTMVEIPANTNMGPIDITPACKSAASDGEFSIYLGTKAGRIEVWSKDSGNPAILHVIDV</sequence>
<dbReference type="Proteomes" id="UP000748756">
    <property type="component" value="Unassembled WGS sequence"/>
</dbReference>
<comment type="subcellular location">
    <subcellularLocation>
        <location evidence="1">Secreted</location>
    </subcellularLocation>
</comment>
<evidence type="ECO:0000313" key="6">
    <source>
        <dbReference type="EMBL" id="KAF9149305.1"/>
    </source>
</evidence>
<feature type="signal peptide" evidence="4">
    <location>
        <begin position="1"/>
        <end position="25"/>
    </location>
</feature>
<evidence type="ECO:0000256" key="4">
    <source>
        <dbReference type="SAM" id="SignalP"/>
    </source>
</evidence>
<feature type="domain" description="Carbohydrate-binding module family 96" evidence="5">
    <location>
        <begin position="61"/>
        <end position="185"/>
    </location>
</feature>
<dbReference type="AlphaFoldDB" id="A0A9P5VA72"/>
<evidence type="ECO:0000256" key="3">
    <source>
        <dbReference type="ARBA" id="ARBA00022729"/>
    </source>
</evidence>
<dbReference type="GO" id="GO:0005576">
    <property type="term" value="C:extracellular region"/>
    <property type="evidence" value="ECO:0007669"/>
    <property type="project" value="UniProtKB-SubCell"/>
</dbReference>
<dbReference type="Pfam" id="PF24517">
    <property type="entry name" value="CBM96"/>
    <property type="match status" value="1"/>
</dbReference>
<proteinExistence type="predicted"/>
<comment type="caution">
    <text evidence="6">The sequence shown here is derived from an EMBL/GenBank/DDBJ whole genome shotgun (WGS) entry which is preliminary data.</text>
</comment>
<keyword evidence="2" id="KW-0964">Secreted</keyword>
<keyword evidence="7" id="KW-1185">Reference proteome</keyword>
<gene>
    <name evidence="6" type="ORF">BG015_008902</name>
</gene>
<evidence type="ECO:0000256" key="1">
    <source>
        <dbReference type="ARBA" id="ARBA00004613"/>
    </source>
</evidence>
<dbReference type="OrthoDB" id="5555675at2759"/>
<evidence type="ECO:0000259" key="5">
    <source>
        <dbReference type="Pfam" id="PF24517"/>
    </source>
</evidence>
<reference evidence="6" key="1">
    <citation type="journal article" date="2020" name="Fungal Divers.">
        <title>Resolving the Mortierellaceae phylogeny through synthesis of multi-gene phylogenetics and phylogenomics.</title>
        <authorList>
            <person name="Vandepol N."/>
            <person name="Liber J."/>
            <person name="Desiro A."/>
            <person name="Na H."/>
            <person name="Kennedy M."/>
            <person name="Barry K."/>
            <person name="Grigoriev I.V."/>
            <person name="Miller A.N."/>
            <person name="O'Donnell K."/>
            <person name="Stajich J.E."/>
            <person name="Bonito G."/>
        </authorList>
    </citation>
    <scope>NUCLEOTIDE SEQUENCE</scope>
    <source>
        <strain evidence="6">NRRL 6426</strain>
    </source>
</reference>
<feature type="chain" id="PRO_5040330250" description="Carbohydrate-binding module family 96 domain-containing protein" evidence="4">
    <location>
        <begin position="26"/>
        <end position="194"/>
    </location>
</feature>